<sequence length="220" mass="23266">MVRSAVAAVAFLVAATVAHGAAVPPPPGAAAAAAALPSATARLGSCPPDKVWHAPYGNAIKIPAAAVPGYEMWNGAWTRAYSAAKNMPTLVFGANNWGKGTIRAGTGVIAYRVRVPADGRYRWSADMAAPHTTDWNDFWVYSNRGANAFVWGGGTVDHNPHMLITPWLWKGQVVEFRISGRSNKVQIAHFGLHKCQTTGRGSPACANLNVMKGAPVATCY</sequence>
<keyword evidence="2" id="KW-1185">Reference proteome</keyword>
<dbReference type="Proteomes" id="UP000798662">
    <property type="component" value="Chromosome 2"/>
</dbReference>
<organism evidence="1 2">
    <name type="scientific">Pyropia yezoensis</name>
    <name type="common">Susabi-nori</name>
    <name type="synonym">Porphyra yezoensis</name>
    <dbReference type="NCBI Taxonomy" id="2788"/>
    <lineage>
        <taxon>Eukaryota</taxon>
        <taxon>Rhodophyta</taxon>
        <taxon>Bangiophyceae</taxon>
        <taxon>Bangiales</taxon>
        <taxon>Bangiaceae</taxon>
        <taxon>Pyropia</taxon>
    </lineage>
</organism>
<comment type="caution">
    <text evidence="1">The sequence shown here is derived from an EMBL/GenBank/DDBJ whole genome shotgun (WGS) entry which is preliminary data.</text>
</comment>
<protein>
    <submittedName>
        <fullName evidence="1">Uncharacterized protein</fullName>
    </submittedName>
</protein>
<accession>A0ACC3C7D6</accession>
<reference evidence="1" key="1">
    <citation type="submission" date="2019-11" db="EMBL/GenBank/DDBJ databases">
        <title>Nori genome reveals adaptations in red seaweeds to the harsh intertidal environment.</title>
        <authorList>
            <person name="Wang D."/>
            <person name="Mao Y."/>
        </authorList>
    </citation>
    <scope>NUCLEOTIDE SEQUENCE</scope>
    <source>
        <tissue evidence="1">Gametophyte</tissue>
    </source>
</reference>
<proteinExistence type="predicted"/>
<evidence type="ECO:0000313" key="2">
    <source>
        <dbReference type="Proteomes" id="UP000798662"/>
    </source>
</evidence>
<evidence type="ECO:0000313" key="1">
    <source>
        <dbReference type="EMBL" id="KAK1866087.1"/>
    </source>
</evidence>
<dbReference type="EMBL" id="CM020619">
    <property type="protein sequence ID" value="KAK1866087.1"/>
    <property type="molecule type" value="Genomic_DNA"/>
</dbReference>
<name>A0ACC3C7D6_PYRYE</name>
<gene>
    <name evidence="1" type="ORF">I4F81_008607</name>
</gene>